<dbReference type="RefSeq" id="WP_015107035.1">
    <property type="nucleotide sequence ID" value="NZ_AP026684.1"/>
</dbReference>
<dbReference type="GeneID" id="76197396"/>
<evidence type="ECO:0000256" key="4">
    <source>
        <dbReference type="ARBA" id="ARBA00022748"/>
    </source>
</evidence>
<dbReference type="InterPro" id="IPR051790">
    <property type="entry name" value="Cytochrome_c-biogenesis_DsbD"/>
</dbReference>
<feature type="domain" description="Cytochrome C biogenesis protein transmembrane" evidence="7">
    <location>
        <begin position="16"/>
        <end position="230"/>
    </location>
</feature>
<sequence>MLEDNLLTLFNHTPLIASFLAGILAFLSPCVLPLIPAYLSYISQTSLEELKAGNAPRLAVLAKAGLFVLGFGLVFWLIGVSMARIMHAYLNAPWVRVVAGVVVVVFGLHFLGILPIKWLYKSKTLEVRLEFQNPFLNSLIPFILGVSFALGWTPCIGPIFTSIVLLSGAEHAYGMALLGVFVLGFGLPFLAVALLLNQVWGVLKKMRAHSRAVEIFSGLLLVGMGVLILSGQMDRLGEFLLQL</sequence>
<evidence type="ECO:0000313" key="8">
    <source>
        <dbReference type="EMBL" id="CRI34888.1"/>
    </source>
</evidence>
<gene>
    <name evidence="8" type="ORF">HHE01_06890</name>
</gene>
<dbReference type="InterPro" id="IPR003834">
    <property type="entry name" value="Cyt_c_assmbl_TM_dom"/>
</dbReference>
<accession>A0A0K2Y7P0</accession>
<keyword evidence="9" id="KW-1185">Reference proteome</keyword>
<name>A0A0K2Y7P0_HELHE</name>
<evidence type="ECO:0000256" key="5">
    <source>
        <dbReference type="ARBA" id="ARBA00022989"/>
    </source>
</evidence>
<dbReference type="PANTHER" id="PTHR31272:SF4">
    <property type="entry name" value="CYTOCHROME C-TYPE BIOGENESIS PROTEIN HI_1454-RELATED"/>
    <property type="match status" value="1"/>
</dbReference>
<dbReference type="Proteomes" id="UP000046090">
    <property type="component" value="Unassembled WGS sequence"/>
</dbReference>
<dbReference type="AlphaFoldDB" id="A0A0K2Y7P0"/>
<comment type="subcellular location">
    <subcellularLocation>
        <location evidence="1">Membrane</location>
        <topology evidence="1">Multi-pass membrane protein</topology>
    </subcellularLocation>
</comment>
<evidence type="ECO:0000256" key="1">
    <source>
        <dbReference type="ARBA" id="ARBA00004141"/>
    </source>
</evidence>
<reference evidence="9" key="1">
    <citation type="submission" date="2014-12" db="EMBL/GenBank/DDBJ databases">
        <authorList>
            <person name="Smet A."/>
        </authorList>
    </citation>
    <scope>NUCLEOTIDE SEQUENCE [LARGE SCALE GENOMIC DNA]</scope>
</reference>
<evidence type="ECO:0000259" key="7">
    <source>
        <dbReference type="Pfam" id="PF02683"/>
    </source>
</evidence>
<dbReference type="PANTHER" id="PTHR31272">
    <property type="entry name" value="CYTOCHROME C-TYPE BIOGENESIS PROTEIN HI_1454-RELATED"/>
    <property type="match status" value="1"/>
</dbReference>
<keyword evidence="6" id="KW-0472">Membrane</keyword>
<dbReference type="EMBL" id="CDMK01000002">
    <property type="protein sequence ID" value="CRI34888.1"/>
    <property type="molecule type" value="Genomic_DNA"/>
</dbReference>
<proteinExistence type="inferred from homology"/>
<comment type="similarity">
    <text evidence="2">Belongs to the DsbD family.</text>
</comment>
<keyword evidence="3" id="KW-0812">Transmembrane</keyword>
<dbReference type="GO" id="GO:0017004">
    <property type="term" value="P:cytochrome complex assembly"/>
    <property type="evidence" value="ECO:0007669"/>
    <property type="project" value="UniProtKB-KW"/>
</dbReference>
<protein>
    <submittedName>
        <fullName evidence="8">Cytochrome c-type biogenesis protein CcdA (DsbD analog)</fullName>
    </submittedName>
</protein>
<evidence type="ECO:0000256" key="3">
    <source>
        <dbReference type="ARBA" id="ARBA00022692"/>
    </source>
</evidence>
<keyword evidence="5" id="KW-1133">Transmembrane helix</keyword>
<evidence type="ECO:0000256" key="2">
    <source>
        <dbReference type="ARBA" id="ARBA00006143"/>
    </source>
</evidence>
<dbReference type="GO" id="GO:0016020">
    <property type="term" value="C:membrane"/>
    <property type="evidence" value="ECO:0007669"/>
    <property type="project" value="UniProtKB-SubCell"/>
</dbReference>
<evidence type="ECO:0000256" key="6">
    <source>
        <dbReference type="ARBA" id="ARBA00023136"/>
    </source>
</evidence>
<organism evidence="8 9">
    <name type="scientific">Helicobacter heilmannii</name>
    <dbReference type="NCBI Taxonomy" id="35817"/>
    <lineage>
        <taxon>Bacteria</taxon>
        <taxon>Pseudomonadati</taxon>
        <taxon>Campylobacterota</taxon>
        <taxon>Epsilonproteobacteria</taxon>
        <taxon>Campylobacterales</taxon>
        <taxon>Helicobacteraceae</taxon>
        <taxon>Helicobacter</taxon>
    </lineage>
</organism>
<dbReference type="Pfam" id="PF02683">
    <property type="entry name" value="DsbD_TM"/>
    <property type="match status" value="1"/>
</dbReference>
<evidence type="ECO:0000313" key="9">
    <source>
        <dbReference type="Proteomes" id="UP000046090"/>
    </source>
</evidence>
<keyword evidence="4" id="KW-0201">Cytochrome c-type biogenesis</keyword>